<dbReference type="InterPro" id="IPR029442">
    <property type="entry name" value="GyrI-like"/>
</dbReference>
<dbReference type="InterPro" id="IPR010499">
    <property type="entry name" value="AraC_E-bd"/>
</dbReference>
<sequence length="159" mass="18260">MMSEVTIVELSPQLVLGIRKTGAYREIPVMLHRICEFAVRKNIPITAYPVFLWHETTVEEAQKADEEENADIEVAFPISDFVEMTGNEEIRAYELPGGKMAKIVHKGPYEESILTYEKLFSWITENGKRITGPVREVYLNDPREVQPEEILTEIYASLE</sequence>
<organism evidence="2 3">
    <name type="scientific">Methanosarcina acetivorans</name>
    <dbReference type="NCBI Taxonomy" id="2214"/>
    <lineage>
        <taxon>Archaea</taxon>
        <taxon>Methanobacteriati</taxon>
        <taxon>Methanobacteriota</taxon>
        <taxon>Stenosarchaea group</taxon>
        <taxon>Methanomicrobia</taxon>
        <taxon>Methanosarcinales</taxon>
        <taxon>Methanosarcinaceae</taxon>
        <taxon>Methanosarcina</taxon>
    </lineage>
</organism>
<proteinExistence type="predicted"/>
<dbReference type="Pfam" id="PF06445">
    <property type="entry name" value="GyrI-like"/>
    <property type="match status" value="1"/>
</dbReference>
<comment type="caution">
    <text evidence="2">The sequence shown here is derived from an EMBL/GenBank/DDBJ whole genome shotgun (WGS) entry which is preliminary data.</text>
</comment>
<reference evidence="2" key="1">
    <citation type="journal article" date="2020" name="bioRxiv">
        <title>A rank-normalized archaeal taxonomy based on genome phylogeny resolves widespread incomplete and uneven classifications.</title>
        <authorList>
            <person name="Rinke C."/>
            <person name="Chuvochina M."/>
            <person name="Mussig A.J."/>
            <person name="Chaumeil P.-A."/>
            <person name="Waite D.W."/>
            <person name="Whitman W.B."/>
            <person name="Parks D.H."/>
            <person name="Hugenholtz P."/>
        </authorList>
    </citation>
    <scope>NUCLEOTIDE SEQUENCE</scope>
    <source>
        <strain evidence="2">UBA8876</strain>
    </source>
</reference>
<feature type="domain" description="AraC effector-binding" evidence="1">
    <location>
        <begin position="3"/>
        <end position="159"/>
    </location>
</feature>
<dbReference type="AlphaFoldDB" id="A0A832SMB1"/>
<accession>A0A832SMB1</accession>
<evidence type="ECO:0000313" key="3">
    <source>
        <dbReference type="Proteomes" id="UP000600774"/>
    </source>
</evidence>
<dbReference type="InterPro" id="IPR011256">
    <property type="entry name" value="Reg_factor_effector_dom_sf"/>
</dbReference>
<dbReference type="SMART" id="SM00871">
    <property type="entry name" value="AraC_E_bind"/>
    <property type="match status" value="1"/>
</dbReference>
<dbReference type="Proteomes" id="UP000600774">
    <property type="component" value="Unassembled WGS sequence"/>
</dbReference>
<dbReference type="EMBL" id="DUJU01000191">
    <property type="protein sequence ID" value="HIH95710.1"/>
    <property type="molecule type" value="Genomic_DNA"/>
</dbReference>
<gene>
    <name evidence="2" type="ORF">HA338_17440</name>
</gene>
<dbReference type="Gene3D" id="3.20.80.10">
    <property type="entry name" value="Regulatory factor, effector binding domain"/>
    <property type="match status" value="1"/>
</dbReference>
<dbReference type="SUPFAM" id="SSF55136">
    <property type="entry name" value="Probable bacterial effector-binding domain"/>
    <property type="match status" value="1"/>
</dbReference>
<evidence type="ECO:0000313" key="2">
    <source>
        <dbReference type="EMBL" id="HIH95710.1"/>
    </source>
</evidence>
<name>A0A832SMB1_9EURY</name>
<evidence type="ECO:0000259" key="1">
    <source>
        <dbReference type="SMART" id="SM00871"/>
    </source>
</evidence>
<dbReference type="PANTHER" id="PTHR40055">
    <property type="entry name" value="TRANSCRIPTIONAL REGULATOR YGIV-RELATED"/>
    <property type="match status" value="1"/>
</dbReference>
<dbReference type="PANTHER" id="PTHR40055:SF1">
    <property type="entry name" value="TRANSCRIPTIONAL REGULATOR YGIV-RELATED"/>
    <property type="match status" value="1"/>
</dbReference>
<dbReference type="InterPro" id="IPR050908">
    <property type="entry name" value="SmbC-like"/>
</dbReference>
<protein>
    <submittedName>
        <fullName evidence="2">Transcriptional regulator</fullName>
    </submittedName>
</protein>